<dbReference type="SUPFAM" id="SSF52172">
    <property type="entry name" value="CheY-like"/>
    <property type="match status" value="1"/>
</dbReference>
<name>A0ABV0KJV0_9CYAN</name>
<feature type="domain" description="Response regulatory" evidence="10">
    <location>
        <begin position="7"/>
        <end position="124"/>
    </location>
</feature>
<evidence type="ECO:0000259" key="10">
    <source>
        <dbReference type="PROSITE" id="PS50110"/>
    </source>
</evidence>
<dbReference type="InterPro" id="IPR003661">
    <property type="entry name" value="HisK_dim/P_dom"/>
</dbReference>
<evidence type="ECO:0000256" key="1">
    <source>
        <dbReference type="ARBA" id="ARBA00000085"/>
    </source>
</evidence>
<accession>A0ABV0KJV0</accession>
<comment type="caution">
    <text evidence="11">The sequence shown here is derived from an EMBL/GenBank/DDBJ whole genome shotgun (WGS) entry which is preliminary data.</text>
</comment>
<dbReference type="InterPro" id="IPR003594">
    <property type="entry name" value="HATPase_dom"/>
</dbReference>
<dbReference type="InterPro" id="IPR004358">
    <property type="entry name" value="Sig_transdc_His_kin-like_C"/>
</dbReference>
<feature type="domain" description="Histidine kinase" evidence="9">
    <location>
        <begin position="161"/>
        <end position="376"/>
    </location>
</feature>
<feature type="region of interest" description="Disordered" evidence="8">
    <location>
        <begin position="375"/>
        <end position="398"/>
    </location>
</feature>
<reference evidence="11 12" key="1">
    <citation type="submission" date="2022-04" db="EMBL/GenBank/DDBJ databases">
        <title>Positive selection, recombination, and allopatry shape intraspecific diversity of widespread and dominant cyanobacteria.</title>
        <authorList>
            <person name="Wei J."/>
            <person name="Shu W."/>
            <person name="Hu C."/>
        </authorList>
    </citation>
    <scope>NUCLEOTIDE SEQUENCE [LARGE SCALE GENOMIC DNA]</scope>
    <source>
        <strain evidence="11 12">AS-A4</strain>
    </source>
</reference>
<feature type="modified residue" description="4-aspartylphosphate" evidence="7">
    <location>
        <position position="59"/>
    </location>
</feature>
<dbReference type="Gene3D" id="3.40.50.2300">
    <property type="match status" value="1"/>
</dbReference>
<dbReference type="InterPro" id="IPR011006">
    <property type="entry name" value="CheY-like_superfamily"/>
</dbReference>
<dbReference type="InterPro" id="IPR036097">
    <property type="entry name" value="HisK_dim/P_sf"/>
</dbReference>
<evidence type="ECO:0000256" key="5">
    <source>
        <dbReference type="ARBA" id="ARBA00022777"/>
    </source>
</evidence>
<dbReference type="Gene3D" id="1.10.287.130">
    <property type="match status" value="1"/>
</dbReference>
<dbReference type="GO" id="GO:0005524">
    <property type="term" value="F:ATP binding"/>
    <property type="evidence" value="ECO:0007669"/>
    <property type="project" value="UniProtKB-KW"/>
</dbReference>
<dbReference type="PRINTS" id="PR00344">
    <property type="entry name" value="BCTRLSENSOR"/>
</dbReference>
<keyword evidence="5" id="KW-0418">Kinase</keyword>
<gene>
    <name evidence="11" type="ORF">NDI38_13070</name>
</gene>
<dbReference type="InterPro" id="IPR001789">
    <property type="entry name" value="Sig_transdc_resp-reg_receiver"/>
</dbReference>
<keyword evidence="4" id="KW-0808">Transferase</keyword>
<keyword evidence="3 7" id="KW-0597">Phosphoprotein</keyword>
<evidence type="ECO:0000256" key="2">
    <source>
        <dbReference type="ARBA" id="ARBA00012438"/>
    </source>
</evidence>
<dbReference type="Pfam" id="PF00072">
    <property type="entry name" value="Response_reg"/>
    <property type="match status" value="1"/>
</dbReference>
<sequence length="398" mass="44292">MDEVSKRVLLVEDSPTDADLMRHFFLRLEGLQWELIHVERLSSAITACSTHTVDIVLLDLRLPDSDEADTLVDFRASVPDVPVVVLTMMDDETLALQAMAGGAQDYLVKGQITPSLLARSLRYGIERGHILKRLQNSEQSMLKALEQEQELNLLKSSFISMASHEFRTPMTMIRTAVELLQNFGEDLTEAKRQQYFDRIKTAIHQVTQLLDEVLLLGSTEAGLRYRPEPVDLVKLCTGITEDLQFSHSDSHTIMFTPQGNCSNVVMDAALLRHILTNLLSNAFKYSPEGGNIQFKLYCENGTATFQIQDQGIGIPVKDQTHLFETFYRCGNVGSIQGTGLGLAIVKKCVELHQGRIQVCSDKGMGTTFTVALPLEPRSLNPAEPKTSEQSPKSIVSRA</sequence>
<dbReference type="Pfam" id="PF02518">
    <property type="entry name" value="HATPase_c"/>
    <property type="match status" value="1"/>
</dbReference>
<evidence type="ECO:0000256" key="4">
    <source>
        <dbReference type="ARBA" id="ARBA00022679"/>
    </source>
</evidence>
<dbReference type="Pfam" id="PF00512">
    <property type="entry name" value="HisKA"/>
    <property type="match status" value="1"/>
</dbReference>
<keyword evidence="11" id="KW-0067">ATP-binding</keyword>
<evidence type="ECO:0000313" key="11">
    <source>
        <dbReference type="EMBL" id="MEP1059372.1"/>
    </source>
</evidence>
<dbReference type="PANTHER" id="PTHR43711:SF26">
    <property type="entry name" value="SENSOR HISTIDINE KINASE RCSC"/>
    <property type="match status" value="1"/>
</dbReference>
<evidence type="ECO:0000256" key="7">
    <source>
        <dbReference type="PROSITE-ProRule" id="PRU00169"/>
    </source>
</evidence>
<dbReference type="SMART" id="SM00388">
    <property type="entry name" value="HisKA"/>
    <property type="match status" value="1"/>
</dbReference>
<keyword evidence="6" id="KW-0902">Two-component regulatory system</keyword>
<dbReference type="SMART" id="SM00387">
    <property type="entry name" value="HATPase_c"/>
    <property type="match status" value="1"/>
</dbReference>
<dbReference type="SUPFAM" id="SSF47384">
    <property type="entry name" value="Homodimeric domain of signal transducing histidine kinase"/>
    <property type="match status" value="1"/>
</dbReference>
<dbReference type="PROSITE" id="PS50110">
    <property type="entry name" value="RESPONSE_REGULATORY"/>
    <property type="match status" value="1"/>
</dbReference>
<dbReference type="CDD" id="cd00156">
    <property type="entry name" value="REC"/>
    <property type="match status" value="1"/>
</dbReference>
<keyword evidence="12" id="KW-1185">Reference proteome</keyword>
<evidence type="ECO:0000313" key="12">
    <source>
        <dbReference type="Proteomes" id="UP001476950"/>
    </source>
</evidence>
<dbReference type="InterPro" id="IPR036890">
    <property type="entry name" value="HATPase_C_sf"/>
</dbReference>
<keyword evidence="11" id="KW-0547">Nucleotide-binding</keyword>
<evidence type="ECO:0000256" key="8">
    <source>
        <dbReference type="SAM" id="MobiDB-lite"/>
    </source>
</evidence>
<organism evidence="11 12">
    <name type="scientific">Stenomitos frigidus AS-A4</name>
    <dbReference type="NCBI Taxonomy" id="2933935"/>
    <lineage>
        <taxon>Bacteria</taxon>
        <taxon>Bacillati</taxon>
        <taxon>Cyanobacteriota</taxon>
        <taxon>Cyanophyceae</taxon>
        <taxon>Leptolyngbyales</taxon>
        <taxon>Leptolyngbyaceae</taxon>
        <taxon>Stenomitos</taxon>
    </lineage>
</organism>
<dbReference type="CDD" id="cd00082">
    <property type="entry name" value="HisKA"/>
    <property type="match status" value="1"/>
</dbReference>
<evidence type="ECO:0000256" key="6">
    <source>
        <dbReference type="ARBA" id="ARBA00023012"/>
    </source>
</evidence>
<dbReference type="InterPro" id="IPR005467">
    <property type="entry name" value="His_kinase_dom"/>
</dbReference>
<dbReference type="Gene3D" id="3.30.565.10">
    <property type="entry name" value="Histidine kinase-like ATPase, C-terminal domain"/>
    <property type="match status" value="1"/>
</dbReference>
<feature type="compositionally biased region" description="Polar residues" evidence="8">
    <location>
        <begin position="387"/>
        <end position="398"/>
    </location>
</feature>
<evidence type="ECO:0000259" key="9">
    <source>
        <dbReference type="PROSITE" id="PS50109"/>
    </source>
</evidence>
<evidence type="ECO:0000256" key="3">
    <source>
        <dbReference type="ARBA" id="ARBA00022553"/>
    </source>
</evidence>
<dbReference type="SMART" id="SM00448">
    <property type="entry name" value="REC"/>
    <property type="match status" value="1"/>
</dbReference>
<dbReference type="PANTHER" id="PTHR43711">
    <property type="entry name" value="TWO-COMPONENT HISTIDINE KINASE"/>
    <property type="match status" value="1"/>
</dbReference>
<dbReference type="InterPro" id="IPR050736">
    <property type="entry name" value="Sensor_HK_Regulatory"/>
</dbReference>
<dbReference type="SUPFAM" id="SSF55874">
    <property type="entry name" value="ATPase domain of HSP90 chaperone/DNA topoisomerase II/histidine kinase"/>
    <property type="match status" value="1"/>
</dbReference>
<dbReference type="EC" id="2.7.13.3" evidence="2"/>
<dbReference type="Proteomes" id="UP001476950">
    <property type="component" value="Unassembled WGS sequence"/>
</dbReference>
<protein>
    <recommendedName>
        <fullName evidence="2">histidine kinase</fullName>
        <ecNumber evidence="2">2.7.13.3</ecNumber>
    </recommendedName>
</protein>
<comment type="catalytic activity">
    <reaction evidence="1">
        <text>ATP + protein L-histidine = ADP + protein N-phospho-L-histidine.</text>
        <dbReference type="EC" id="2.7.13.3"/>
    </reaction>
</comment>
<dbReference type="CDD" id="cd00075">
    <property type="entry name" value="HATPase"/>
    <property type="match status" value="1"/>
</dbReference>
<dbReference type="RefSeq" id="WP_190448741.1">
    <property type="nucleotide sequence ID" value="NZ_JAMPLM010000010.1"/>
</dbReference>
<dbReference type="EMBL" id="JAMPLM010000010">
    <property type="protein sequence ID" value="MEP1059372.1"/>
    <property type="molecule type" value="Genomic_DNA"/>
</dbReference>
<proteinExistence type="predicted"/>
<dbReference type="PROSITE" id="PS50109">
    <property type="entry name" value="HIS_KIN"/>
    <property type="match status" value="1"/>
</dbReference>